<dbReference type="Pfam" id="PF04069">
    <property type="entry name" value="OpuAC"/>
    <property type="match status" value="1"/>
</dbReference>
<dbReference type="PROSITE" id="PS51257">
    <property type="entry name" value="PROKAR_LIPOPROTEIN"/>
    <property type="match status" value="1"/>
</dbReference>
<dbReference type="RefSeq" id="WP_190464783.1">
    <property type="nucleotide sequence ID" value="NZ_JACJPW010000029.1"/>
</dbReference>
<feature type="signal peptide" evidence="1">
    <location>
        <begin position="1"/>
        <end position="19"/>
    </location>
</feature>
<feature type="domain" description="ABC-type glycine betaine transport system substrate-binding" evidence="2">
    <location>
        <begin position="33"/>
        <end position="296"/>
    </location>
</feature>
<dbReference type="Gene3D" id="3.40.190.120">
    <property type="entry name" value="Osmoprotection protein (prox), domain 2"/>
    <property type="match status" value="1"/>
</dbReference>
<feature type="chain" id="PRO_5037323786" evidence="1">
    <location>
        <begin position="20"/>
        <end position="313"/>
    </location>
</feature>
<dbReference type="InterPro" id="IPR007210">
    <property type="entry name" value="ABC_Gly_betaine_transp_sub-bd"/>
</dbReference>
<name>A0A926ZGG7_9CYAN</name>
<reference evidence="3" key="2">
    <citation type="submission" date="2020-08" db="EMBL/GenBank/DDBJ databases">
        <authorList>
            <person name="Chen M."/>
            <person name="Teng W."/>
            <person name="Zhao L."/>
            <person name="Hu C."/>
            <person name="Zhou Y."/>
            <person name="Han B."/>
            <person name="Song L."/>
            <person name="Shu W."/>
        </authorList>
    </citation>
    <scope>NUCLEOTIDE SEQUENCE</scope>
    <source>
        <strain evidence="3">FACHB-1375</strain>
    </source>
</reference>
<comment type="caution">
    <text evidence="3">The sequence shown here is derived from an EMBL/GenBank/DDBJ whole genome shotgun (WGS) entry which is preliminary data.</text>
</comment>
<dbReference type="AlphaFoldDB" id="A0A926ZGG7"/>
<dbReference type="CDD" id="cd13613">
    <property type="entry name" value="PBP2_Opu_like_2"/>
    <property type="match status" value="1"/>
</dbReference>
<dbReference type="SUPFAM" id="SSF53850">
    <property type="entry name" value="Periplasmic binding protein-like II"/>
    <property type="match status" value="1"/>
</dbReference>
<evidence type="ECO:0000256" key="1">
    <source>
        <dbReference type="SAM" id="SignalP"/>
    </source>
</evidence>
<evidence type="ECO:0000313" key="4">
    <source>
        <dbReference type="Proteomes" id="UP000641646"/>
    </source>
</evidence>
<gene>
    <name evidence="3" type="ORF">H6G03_12785</name>
</gene>
<dbReference type="GO" id="GO:0022857">
    <property type="term" value="F:transmembrane transporter activity"/>
    <property type="evidence" value="ECO:0007669"/>
    <property type="project" value="InterPro"/>
</dbReference>
<evidence type="ECO:0000313" key="3">
    <source>
        <dbReference type="EMBL" id="MBD2181970.1"/>
    </source>
</evidence>
<dbReference type="Gene3D" id="3.40.190.10">
    <property type="entry name" value="Periplasmic binding protein-like II"/>
    <property type="match status" value="1"/>
</dbReference>
<accession>A0A926ZGG7</accession>
<keyword evidence="4" id="KW-1185">Reference proteome</keyword>
<evidence type="ECO:0000259" key="2">
    <source>
        <dbReference type="Pfam" id="PF04069"/>
    </source>
</evidence>
<organism evidence="3 4">
    <name type="scientific">Aerosakkonema funiforme FACHB-1375</name>
    <dbReference type="NCBI Taxonomy" id="2949571"/>
    <lineage>
        <taxon>Bacteria</taxon>
        <taxon>Bacillati</taxon>
        <taxon>Cyanobacteriota</taxon>
        <taxon>Cyanophyceae</taxon>
        <taxon>Oscillatoriophycideae</taxon>
        <taxon>Aerosakkonematales</taxon>
        <taxon>Aerosakkonemataceae</taxon>
        <taxon>Aerosakkonema</taxon>
    </lineage>
</organism>
<proteinExistence type="predicted"/>
<dbReference type="GO" id="GO:0043190">
    <property type="term" value="C:ATP-binding cassette (ABC) transporter complex"/>
    <property type="evidence" value="ECO:0007669"/>
    <property type="project" value="InterPro"/>
</dbReference>
<keyword evidence="1" id="KW-0732">Signal</keyword>
<reference evidence="3" key="1">
    <citation type="journal article" date="2015" name="ISME J.">
        <title>Draft Genome Sequence of Streptomyces incarnatus NRRL8089, which Produces the Nucleoside Antibiotic Sinefungin.</title>
        <authorList>
            <person name="Oshima K."/>
            <person name="Hattori M."/>
            <person name="Shimizu H."/>
            <person name="Fukuda K."/>
            <person name="Nemoto M."/>
            <person name="Inagaki K."/>
            <person name="Tamura T."/>
        </authorList>
    </citation>
    <scope>NUCLEOTIDE SEQUENCE</scope>
    <source>
        <strain evidence="3">FACHB-1375</strain>
    </source>
</reference>
<protein>
    <submittedName>
        <fullName evidence="3">ABC transporter substrate-binding protein</fullName>
    </submittedName>
</protein>
<sequence length="313" mass="35530">MKQKIFLVLCLLVLTLTLAIGSCTPKVSNNRADIVIGAKDFTEQEILAEILAQQIETETNLKVDRRFRLGFTYVCHKALLAGQIDAYVEYTGTAFTGVLKQKPISNPKIVYQRLQQAYAKQFELEVMPSLGFENTFAIIIRGKDARDLNIQTLSQAIKYTPQWRGGFGYEFLEREDGFPGLAKTYNLQFAKSPRVMDLGLMYRALIQKQVDMVAGNSTDGQIARLDLVVLKDDKHYFPPYEAVPIVRSATLKKYPQLRQAIQQLDGLISADEMRKLNYLVEGELRDVKDVVREFLEIKMRLGSVPSDKITTSY</sequence>
<dbReference type="EMBL" id="JACJPW010000029">
    <property type="protein sequence ID" value="MBD2181970.1"/>
    <property type="molecule type" value="Genomic_DNA"/>
</dbReference>
<dbReference type="Proteomes" id="UP000641646">
    <property type="component" value="Unassembled WGS sequence"/>
</dbReference>